<dbReference type="AlphaFoldDB" id="A0A2U9IBH6"/>
<dbReference type="Gene3D" id="2.60.120.1040">
    <property type="entry name" value="ZPR1, A/B domain"/>
    <property type="match status" value="1"/>
</dbReference>
<evidence type="ECO:0000256" key="2">
    <source>
        <dbReference type="ARBA" id="ARBA00022723"/>
    </source>
</evidence>
<dbReference type="InterPro" id="IPR004470">
    <property type="entry name" value="ZPR1-like_arc"/>
</dbReference>
<organism evidence="6 7">
    <name type="scientific">Acidianus brierleyi</name>
    <dbReference type="NCBI Taxonomy" id="41673"/>
    <lineage>
        <taxon>Archaea</taxon>
        <taxon>Thermoproteota</taxon>
        <taxon>Thermoprotei</taxon>
        <taxon>Sulfolobales</taxon>
        <taxon>Sulfolobaceae</taxon>
        <taxon>Acidianus</taxon>
    </lineage>
</organism>
<evidence type="ECO:0000256" key="3">
    <source>
        <dbReference type="ARBA" id="ARBA00022771"/>
    </source>
</evidence>
<dbReference type="PANTHER" id="PTHR10876">
    <property type="entry name" value="ZINC FINGER PROTEIN ZPR1"/>
    <property type="match status" value="1"/>
</dbReference>
<dbReference type="GO" id="GO:0008270">
    <property type="term" value="F:zinc ion binding"/>
    <property type="evidence" value="ECO:0007669"/>
    <property type="project" value="UniProtKB-KW"/>
</dbReference>
<dbReference type="NCBIfam" id="TIGR00340">
    <property type="entry name" value="zpr1_rel"/>
    <property type="match status" value="1"/>
</dbReference>
<evidence type="ECO:0000313" key="6">
    <source>
        <dbReference type="EMBL" id="AWR93365.1"/>
    </source>
</evidence>
<dbReference type="InterPro" id="IPR004457">
    <property type="entry name" value="Znf_ZPR1"/>
</dbReference>
<accession>A0A2U9IBH6</accession>
<keyword evidence="3" id="KW-0863">Zinc-finger</keyword>
<keyword evidence="2" id="KW-0479">Metal-binding</keyword>
<dbReference type="Pfam" id="PF22794">
    <property type="entry name" value="jr-ZPR1"/>
    <property type="match status" value="1"/>
</dbReference>
<name>A0A2U9IBH6_9CREN</name>
<dbReference type="Proteomes" id="UP000248044">
    <property type="component" value="Chromosome"/>
</dbReference>
<reference evidence="6 7" key="1">
    <citation type="submission" date="2018-05" db="EMBL/GenBank/DDBJ databases">
        <title>Complete Genome Sequences of Extremely Thermoacidophilic, Metal-Mobilizing Type-Strain Members of the Archaeal Family Sulfolobaceae: Acidianus brierleyi DSM-1651T, Acidianus sulfidivorans DSM-18786T, Metallosphaera hakonensis DSM-7519T, and Metallosphaera prunae DSM-10039T.</title>
        <authorList>
            <person name="Counts J.A."/>
            <person name="Kelly R.M."/>
        </authorList>
    </citation>
    <scope>NUCLEOTIDE SEQUENCE [LARGE SCALE GENOMIC DNA]</scope>
    <source>
        <strain evidence="6 7">DSM 1651</strain>
    </source>
</reference>
<dbReference type="InterPro" id="IPR040141">
    <property type="entry name" value="ZPR1"/>
</dbReference>
<dbReference type="GeneID" id="36830656"/>
<feature type="domain" description="Zinc finger ZPR1-type" evidence="5">
    <location>
        <begin position="11"/>
        <end position="156"/>
    </location>
</feature>
<dbReference type="NCBIfam" id="TIGR00310">
    <property type="entry name" value="ZPR1_znf"/>
    <property type="match status" value="1"/>
</dbReference>
<proteinExistence type="inferred from homology"/>
<evidence type="ECO:0000259" key="5">
    <source>
        <dbReference type="SMART" id="SM00709"/>
    </source>
</evidence>
<keyword evidence="4" id="KW-0862">Zinc</keyword>
<dbReference type="InterPro" id="IPR042451">
    <property type="entry name" value="ZPR1_A/B_dom"/>
</dbReference>
<evidence type="ECO:0000313" key="7">
    <source>
        <dbReference type="Proteomes" id="UP000248044"/>
    </source>
</evidence>
<sequence length="170" mass="19252">MEPKLIFEETLKCPVCGKNTLVARDYLYESENTGKLILSNWVCSNCNYRYRDVKPYETYTPKKIELKIERDEDLNILVYRSAFASMFIPELDVEITPMAGSQGIISTVEGLIEAIMDNLGSLCDENNCKKLYKAKNGELTFTLIIEDPSGLSFIKSEKAKITQLLSLSQS</sequence>
<gene>
    <name evidence="6" type="ORF">DFR85_00830</name>
</gene>
<evidence type="ECO:0000256" key="4">
    <source>
        <dbReference type="ARBA" id="ARBA00022833"/>
    </source>
</evidence>
<dbReference type="InterPro" id="IPR056180">
    <property type="entry name" value="ZPR1_jr_dom"/>
</dbReference>
<dbReference type="RefSeq" id="WP_110269249.1">
    <property type="nucleotide sequence ID" value="NZ_CP029289.2"/>
</dbReference>
<dbReference type="KEGG" id="abri:DFR85_00830"/>
<keyword evidence="7" id="KW-1185">Reference proteome</keyword>
<evidence type="ECO:0000256" key="1">
    <source>
        <dbReference type="ARBA" id="ARBA00008354"/>
    </source>
</evidence>
<protein>
    <recommendedName>
        <fullName evidence="5">Zinc finger ZPR1-type domain-containing protein</fullName>
    </recommendedName>
</protein>
<dbReference type="PANTHER" id="PTHR10876:SF0">
    <property type="entry name" value="ZINC FINGER PROTEIN ZPR1"/>
    <property type="match status" value="1"/>
</dbReference>
<dbReference type="SMART" id="SM00709">
    <property type="entry name" value="Zpr1"/>
    <property type="match status" value="1"/>
</dbReference>
<comment type="similarity">
    <text evidence="1">Belongs to the ZPR1 family.</text>
</comment>
<dbReference type="EMBL" id="CP029289">
    <property type="protein sequence ID" value="AWR93365.1"/>
    <property type="molecule type" value="Genomic_DNA"/>
</dbReference>